<evidence type="ECO:0000256" key="1">
    <source>
        <dbReference type="SAM" id="Phobius"/>
    </source>
</evidence>
<feature type="transmembrane region" description="Helical" evidence="1">
    <location>
        <begin position="12"/>
        <end position="38"/>
    </location>
</feature>
<dbReference type="EMBL" id="GACK01008958">
    <property type="protein sequence ID" value="JAA56076.1"/>
    <property type="molecule type" value="mRNA"/>
</dbReference>
<accession>L7LVJ8</accession>
<protein>
    <submittedName>
        <fullName evidence="2">Uncharacterized protein</fullName>
    </submittedName>
</protein>
<organism evidence="2">
    <name type="scientific">Rhipicephalus pulchellus</name>
    <name type="common">Yellow backed tick</name>
    <name type="synonym">Dermacentor pulchellus</name>
    <dbReference type="NCBI Taxonomy" id="72859"/>
    <lineage>
        <taxon>Eukaryota</taxon>
        <taxon>Metazoa</taxon>
        <taxon>Ecdysozoa</taxon>
        <taxon>Arthropoda</taxon>
        <taxon>Chelicerata</taxon>
        <taxon>Arachnida</taxon>
        <taxon>Acari</taxon>
        <taxon>Parasitiformes</taxon>
        <taxon>Ixodida</taxon>
        <taxon>Ixodoidea</taxon>
        <taxon>Ixodidae</taxon>
        <taxon>Rhipicephalinae</taxon>
        <taxon>Rhipicephalus</taxon>
        <taxon>Rhipicephalus</taxon>
    </lineage>
</organism>
<keyword evidence="1" id="KW-0472">Membrane</keyword>
<name>L7LVJ8_RHIPC</name>
<keyword evidence="1" id="KW-0812">Transmembrane</keyword>
<feature type="transmembrane region" description="Helical" evidence="1">
    <location>
        <begin position="45"/>
        <end position="67"/>
    </location>
</feature>
<evidence type="ECO:0000313" key="2">
    <source>
        <dbReference type="EMBL" id="JAA56076.1"/>
    </source>
</evidence>
<proteinExistence type="evidence at transcript level"/>
<dbReference type="AlphaFoldDB" id="L7LVJ8"/>
<reference evidence="2" key="2">
    <citation type="journal article" date="2015" name="J. Proteomics">
        <title>Sexual differences in the sialomes of the zebra tick, Rhipicephalus pulchellus.</title>
        <authorList>
            <person name="Tan A.W."/>
            <person name="Francischetti I.M."/>
            <person name="Slovak M."/>
            <person name="Kini R.M."/>
            <person name="Ribeiro J.M."/>
        </authorList>
    </citation>
    <scope>NUCLEOTIDE SEQUENCE</scope>
    <source>
        <tissue evidence="2">Salivary gland</tissue>
    </source>
</reference>
<reference evidence="2" key="1">
    <citation type="submission" date="2012-11" db="EMBL/GenBank/DDBJ databases">
        <authorList>
            <person name="Lucero-Rivera Y.E."/>
            <person name="Tovar-Ramirez D."/>
        </authorList>
    </citation>
    <scope>NUCLEOTIDE SEQUENCE</scope>
    <source>
        <tissue evidence="2">Salivary gland</tissue>
    </source>
</reference>
<sequence length="90" mass="10282">MVSLKVFFLPLSFFLTSLSFFCLSLSLFSFFFFLYLFFYVHKISFLFCVTLLHACFVFLSLFSLILLGVSLSPPPQSHIALTSVSYPLAI</sequence>
<keyword evidence="1" id="KW-1133">Transmembrane helix</keyword>